<reference evidence="1" key="2">
    <citation type="submission" date="2025-09" db="UniProtKB">
        <authorList>
            <consortium name="EnsemblPlants"/>
        </authorList>
    </citation>
    <scope>IDENTIFICATION</scope>
</reference>
<organism evidence="1 2">
    <name type="scientific">Avena sativa</name>
    <name type="common">Oat</name>
    <dbReference type="NCBI Taxonomy" id="4498"/>
    <lineage>
        <taxon>Eukaryota</taxon>
        <taxon>Viridiplantae</taxon>
        <taxon>Streptophyta</taxon>
        <taxon>Embryophyta</taxon>
        <taxon>Tracheophyta</taxon>
        <taxon>Spermatophyta</taxon>
        <taxon>Magnoliopsida</taxon>
        <taxon>Liliopsida</taxon>
        <taxon>Poales</taxon>
        <taxon>Poaceae</taxon>
        <taxon>BOP clade</taxon>
        <taxon>Pooideae</taxon>
        <taxon>Poodae</taxon>
        <taxon>Poeae</taxon>
        <taxon>Poeae Chloroplast Group 1 (Aveneae type)</taxon>
        <taxon>Aveninae</taxon>
        <taxon>Avena</taxon>
    </lineage>
</organism>
<reference evidence="1" key="1">
    <citation type="submission" date="2021-05" db="EMBL/GenBank/DDBJ databases">
        <authorList>
            <person name="Scholz U."/>
            <person name="Mascher M."/>
            <person name="Fiebig A."/>
        </authorList>
    </citation>
    <scope>NUCLEOTIDE SEQUENCE [LARGE SCALE GENOMIC DNA]</scope>
</reference>
<name>A0ACD5YQK7_AVESA</name>
<keyword evidence="2" id="KW-1185">Reference proteome</keyword>
<accession>A0ACD5YQK7</accession>
<sequence length="519" mass="59753">MANGRTAARLTAKPPVSSIIRKLKREDRLSILPDDILVNILDRLDVPEAARTSILSRRWSRLSAELSRLIIDARDFVLEGVVSSPKIYGHTLVQMNSAAVQVPKNILTRRNSAAVEATKNILTRRNPGEHTIRLLSTGFYLRDDVPISIGHAVGNAMATHKIEQAEFTVLTEKERMQCTLHDMLKYGAQFVSFFNGCLDAFSGLTRLCLENLAFAESDFVSNILVTCKQLKYLGFLNCETEMWMTLQVEHAQLSELSFEDCHFGEVELKWLPRLTRAKFVFWMSYKDLPLSFGHVPLLEVVTLVNVALSWHKMVKLSTLLFETSIQELHLGFQCEKIWVQPECLTKRLASAFQRLRIVNLDCIPEGYDLTWTMFILEAAPSLEELYMTVMDHQCEMLMNKKKRRQRLYCKKKGVEWESASTSDFKHHNLTKLTIFCFECCMASHVRRVMEAAVNLKDVYLYDRLTCDDCVQLNPTTFPLSKKHRCSMRMLMTQGIESRARIRFLDHFKMCDDHAAMILY</sequence>
<evidence type="ECO:0000313" key="1">
    <source>
        <dbReference type="EnsemblPlants" id="AVESA.00010b.r2.6AG1049880.1.CDS"/>
    </source>
</evidence>
<evidence type="ECO:0000313" key="2">
    <source>
        <dbReference type="Proteomes" id="UP001732700"/>
    </source>
</evidence>
<protein>
    <submittedName>
        <fullName evidence="1">Uncharacterized protein</fullName>
    </submittedName>
</protein>
<dbReference type="EnsemblPlants" id="AVESA.00010b.r2.6AG1049880.1">
    <property type="protein sequence ID" value="AVESA.00010b.r2.6AG1049880.1.CDS"/>
    <property type="gene ID" value="AVESA.00010b.r2.6AG1049880"/>
</dbReference>
<dbReference type="Proteomes" id="UP001732700">
    <property type="component" value="Chromosome 6A"/>
</dbReference>
<proteinExistence type="predicted"/>